<name>A0A4Y2S1E0_ARAVE</name>
<dbReference type="GO" id="GO:0005730">
    <property type="term" value="C:nucleolus"/>
    <property type="evidence" value="ECO:0007669"/>
    <property type="project" value="TreeGrafter"/>
</dbReference>
<sequence length="456" mass="51218">MVFQTKRATAAKNVQPKKKGKKQVEADDDDSDMFNDIEDSDDFEDDSDDDMPVQKTPQNKTPKGRQSLSEKKVTFDMFAKNTPGKTPNKNNSLVGKKTPTPAKAKGLLQEFKGIKGGKPQQKKGQVEEEDDDDDDDDDDDEEEDDDDDDDDDDLDIEMDEGEDDDDEEEEDDDDDDEEEQKPKQKQANKQKNNVEQNKQKTPVKNENAKNQTPKAKTPKNEVSPKKEAGSPQKNTETQSIELQRRRERDTKMLYVGGLPADVTAAELQTLSPDIKSVIIPKSNRKSMRHAFGFLCFASEAKAEANYKALQSKKFRGQLLNIDFVGEKSKKKPTSLEPKINERKLYVTGIPVDATIAEVAAYFPKAYQISFNKSPSFRSASINFDKIEDATEAFKSNKDVEINGSKLIVVHSTVSTMNKKNKKGKPQKNKKNSNANQGGNPAKKMKFTKKEESSDEE</sequence>
<feature type="compositionally biased region" description="Acidic residues" evidence="5">
    <location>
        <begin position="127"/>
        <end position="179"/>
    </location>
</feature>
<organism evidence="7 8">
    <name type="scientific">Araneus ventricosus</name>
    <name type="common">Orbweaver spider</name>
    <name type="synonym">Epeira ventricosa</name>
    <dbReference type="NCBI Taxonomy" id="182803"/>
    <lineage>
        <taxon>Eukaryota</taxon>
        <taxon>Metazoa</taxon>
        <taxon>Ecdysozoa</taxon>
        <taxon>Arthropoda</taxon>
        <taxon>Chelicerata</taxon>
        <taxon>Arachnida</taxon>
        <taxon>Araneae</taxon>
        <taxon>Araneomorphae</taxon>
        <taxon>Entelegynae</taxon>
        <taxon>Araneoidea</taxon>
        <taxon>Araneidae</taxon>
        <taxon>Araneus</taxon>
    </lineage>
</organism>
<feature type="compositionally biased region" description="Polar residues" evidence="5">
    <location>
        <begin position="55"/>
        <end position="67"/>
    </location>
</feature>
<evidence type="ECO:0000256" key="5">
    <source>
        <dbReference type="SAM" id="MobiDB-lite"/>
    </source>
</evidence>
<dbReference type="PANTHER" id="PTHR48039">
    <property type="entry name" value="RNA-BINDING MOTIF PROTEIN 14B"/>
    <property type="match status" value="1"/>
</dbReference>
<keyword evidence="3" id="KW-0539">Nucleus</keyword>
<feature type="compositionally biased region" description="Acidic residues" evidence="5">
    <location>
        <begin position="26"/>
        <end position="51"/>
    </location>
</feature>
<comment type="subcellular location">
    <subcellularLocation>
        <location evidence="1">Nucleus</location>
    </subcellularLocation>
</comment>
<dbReference type="CDD" id="cd00590">
    <property type="entry name" value="RRM_SF"/>
    <property type="match status" value="2"/>
</dbReference>
<dbReference type="OrthoDB" id="6437583at2759"/>
<dbReference type="PROSITE" id="PS50102">
    <property type="entry name" value="RRM"/>
    <property type="match status" value="1"/>
</dbReference>
<evidence type="ECO:0000256" key="3">
    <source>
        <dbReference type="ARBA" id="ARBA00023242"/>
    </source>
</evidence>
<dbReference type="GO" id="GO:0003729">
    <property type="term" value="F:mRNA binding"/>
    <property type="evidence" value="ECO:0007669"/>
    <property type="project" value="TreeGrafter"/>
</dbReference>
<proteinExistence type="predicted"/>
<evidence type="ECO:0000313" key="7">
    <source>
        <dbReference type="EMBL" id="GBN81984.1"/>
    </source>
</evidence>
<evidence type="ECO:0000256" key="4">
    <source>
        <dbReference type="PROSITE-ProRule" id="PRU00176"/>
    </source>
</evidence>
<feature type="compositionally biased region" description="Basic residues" evidence="5">
    <location>
        <begin position="418"/>
        <end position="430"/>
    </location>
</feature>
<dbReference type="EMBL" id="BGPR01019456">
    <property type="protein sequence ID" value="GBN81984.1"/>
    <property type="molecule type" value="Genomic_DNA"/>
</dbReference>
<feature type="compositionally biased region" description="Polar residues" evidence="5">
    <location>
        <begin position="202"/>
        <end position="214"/>
    </location>
</feature>
<reference evidence="7 8" key="1">
    <citation type="journal article" date="2019" name="Sci. Rep.">
        <title>Orb-weaving spider Araneus ventricosus genome elucidates the spidroin gene catalogue.</title>
        <authorList>
            <person name="Kono N."/>
            <person name="Nakamura H."/>
            <person name="Ohtoshi R."/>
            <person name="Moran D.A.P."/>
            <person name="Shinohara A."/>
            <person name="Yoshida Y."/>
            <person name="Fujiwara M."/>
            <person name="Mori M."/>
            <person name="Tomita M."/>
            <person name="Arakawa K."/>
        </authorList>
    </citation>
    <scope>NUCLEOTIDE SEQUENCE [LARGE SCALE GENOMIC DNA]</scope>
</reference>
<keyword evidence="8" id="KW-1185">Reference proteome</keyword>
<dbReference type="InterPro" id="IPR000504">
    <property type="entry name" value="RRM_dom"/>
</dbReference>
<keyword evidence="2 4" id="KW-0694">RNA-binding</keyword>
<dbReference type="Gene3D" id="3.30.70.330">
    <property type="match status" value="2"/>
</dbReference>
<dbReference type="Proteomes" id="UP000499080">
    <property type="component" value="Unassembled WGS sequence"/>
</dbReference>
<feature type="domain" description="RRM" evidence="6">
    <location>
        <begin position="251"/>
        <end position="326"/>
    </location>
</feature>
<dbReference type="SMART" id="SM00360">
    <property type="entry name" value="RRM"/>
    <property type="match status" value="2"/>
</dbReference>
<protein>
    <recommendedName>
        <fullName evidence="6">RRM domain-containing protein</fullName>
    </recommendedName>
</protein>
<comment type="caution">
    <text evidence="7">The sequence shown here is derived from an EMBL/GenBank/DDBJ whole genome shotgun (WGS) entry which is preliminary data.</text>
</comment>
<dbReference type="Pfam" id="PF00076">
    <property type="entry name" value="RRM_1"/>
    <property type="match status" value="1"/>
</dbReference>
<evidence type="ECO:0000313" key="8">
    <source>
        <dbReference type="Proteomes" id="UP000499080"/>
    </source>
</evidence>
<evidence type="ECO:0000256" key="2">
    <source>
        <dbReference type="ARBA" id="ARBA00022884"/>
    </source>
</evidence>
<feature type="compositionally biased region" description="Basic and acidic residues" evidence="5">
    <location>
        <begin position="218"/>
        <end position="228"/>
    </location>
</feature>
<feature type="region of interest" description="Disordered" evidence="5">
    <location>
        <begin position="412"/>
        <end position="456"/>
    </location>
</feature>
<dbReference type="PANTHER" id="PTHR48039:SF4">
    <property type="entry name" value="RRM DOMAIN-CONTAINING PROTEIN"/>
    <property type="match status" value="1"/>
</dbReference>
<accession>A0A4Y2S1E0</accession>
<dbReference type="InterPro" id="IPR051945">
    <property type="entry name" value="RRM_MRD1_RNA_proc_ribogen"/>
</dbReference>
<evidence type="ECO:0000256" key="1">
    <source>
        <dbReference type="ARBA" id="ARBA00004123"/>
    </source>
</evidence>
<dbReference type="InterPro" id="IPR012677">
    <property type="entry name" value="Nucleotide-bd_a/b_plait_sf"/>
</dbReference>
<feature type="compositionally biased region" description="Basic and acidic residues" evidence="5">
    <location>
        <begin position="447"/>
        <end position="456"/>
    </location>
</feature>
<feature type="compositionally biased region" description="Low complexity" evidence="5">
    <location>
        <begin position="80"/>
        <end position="91"/>
    </location>
</feature>
<gene>
    <name evidence="7" type="ORF">AVEN_40944_1</name>
</gene>
<dbReference type="SUPFAM" id="SSF54928">
    <property type="entry name" value="RNA-binding domain, RBD"/>
    <property type="match status" value="1"/>
</dbReference>
<dbReference type="AlphaFoldDB" id="A0A4Y2S1E0"/>
<feature type="compositionally biased region" description="Polar residues" evidence="5">
    <location>
        <begin position="231"/>
        <end position="241"/>
    </location>
</feature>
<feature type="compositionally biased region" description="Low complexity" evidence="5">
    <location>
        <begin position="189"/>
        <end position="200"/>
    </location>
</feature>
<feature type="region of interest" description="Disordered" evidence="5">
    <location>
        <begin position="1"/>
        <end position="248"/>
    </location>
</feature>
<evidence type="ECO:0000259" key="6">
    <source>
        <dbReference type="PROSITE" id="PS50102"/>
    </source>
</evidence>
<dbReference type="InterPro" id="IPR035979">
    <property type="entry name" value="RBD_domain_sf"/>
</dbReference>